<dbReference type="EMBL" id="CP097330">
    <property type="protein sequence ID" value="URF03036.1"/>
    <property type="molecule type" value="Genomic_DNA"/>
</dbReference>
<dbReference type="SUPFAM" id="SSF54637">
    <property type="entry name" value="Thioesterase/thiol ester dehydrase-isomerase"/>
    <property type="match status" value="1"/>
</dbReference>
<evidence type="ECO:0000313" key="2">
    <source>
        <dbReference type="Proteomes" id="UP001056132"/>
    </source>
</evidence>
<dbReference type="InterPro" id="IPR050563">
    <property type="entry name" value="4-hydroxybenzoyl-CoA_TE"/>
</dbReference>
<dbReference type="InterPro" id="IPR029069">
    <property type="entry name" value="HotDog_dom_sf"/>
</dbReference>
<accession>A0AAE9I365</accession>
<dbReference type="Pfam" id="PF13279">
    <property type="entry name" value="4HBT_2"/>
    <property type="match status" value="1"/>
</dbReference>
<reference evidence="1" key="1">
    <citation type="journal article" date="2022" name="Microbiol. Resour. Announc.">
        <title>Genome Sequence of Cupriavidus campinensis Strain G5, a Member of a Bacterial Consortium Capable of Polyethylene Degradation.</title>
        <authorList>
            <person name="Schneider B."/>
            <person name="Pfeiffer F."/>
            <person name="Dyall-Smith M."/>
            <person name="Kunte H.J."/>
        </authorList>
    </citation>
    <scope>NUCLEOTIDE SEQUENCE</scope>
    <source>
        <strain evidence="1">G5</strain>
    </source>
</reference>
<sequence>MSEVFRNTVRVRFKHCDTAGIVFYPRYFEMLNDFIEDWFADGLDWPFDAMHLAGHAGVPTAELQCRFTAPSRLGELLTRELRVTHIGRTSFAIDTRFGGPAAETRLTVGQRLVCVDTQTMTPTPLPDRVRTAMARYLHSHA</sequence>
<protein>
    <submittedName>
        <fullName evidence="1">Acyl-CoA thioesterase</fullName>
    </submittedName>
</protein>
<evidence type="ECO:0000313" key="1">
    <source>
        <dbReference type="EMBL" id="URF03036.1"/>
    </source>
</evidence>
<name>A0AAE9I365_9BURK</name>
<gene>
    <name evidence="1" type="ORF">M5D45_10765</name>
</gene>
<dbReference type="CDD" id="cd00586">
    <property type="entry name" value="4HBT"/>
    <property type="match status" value="1"/>
</dbReference>
<dbReference type="GO" id="GO:0047617">
    <property type="term" value="F:fatty acyl-CoA hydrolase activity"/>
    <property type="evidence" value="ECO:0007669"/>
    <property type="project" value="TreeGrafter"/>
</dbReference>
<dbReference type="PANTHER" id="PTHR31793:SF24">
    <property type="entry name" value="LONG-CHAIN ACYL-COA THIOESTERASE FADM"/>
    <property type="match status" value="1"/>
</dbReference>
<proteinExistence type="predicted"/>
<dbReference type="Gene3D" id="3.10.129.10">
    <property type="entry name" value="Hotdog Thioesterase"/>
    <property type="match status" value="1"/>
</dbReference>
<dbReference type="PANTHER" id="PTHR31793">
    <property type="entry name" value="4-HYDROXYBENZOYL-COA THIOESTERASE FAMILY MEMBER"/>
    <property type="match status" value="1"/>
</dbReference>
<dbReference type="AlphaFoldDB" id="A0AAE9I365"/>
<dbReference type="Proteomes" id="UP001056132">
    <property type="component" value="Chromosome 1"/>
</dbReference>
<dbReference type="KEGG" id="ccam:M5D45_10765"/>
<organism evidence="1 2">
    <name type="scientific">Cupriavidus campinensis</name>
    <dbReference type="NCBI Taxonomy" id="151783"/>
    <lineage>
        <taxon>Bacteria</taxon>
        <taxon>Pseudomonadati</taxon>
        <taxon>Pseudomonadota</taxon>
        <taxon>Betaproteobacteria</taxon>
        <taxon>Burkholderiales</taxon>
        <taxon>Burkholderiaceae</taxon>
        <taxon>Cupriavidus</taxon>
    </lineage>
</organism>
<dbReference type="RefSeq" id="WP_250024652.1">
    <property type="nucleotide sequence ID" value="NZ_CP097330.1"/>
</dbReference>
<reference evidence="1" key="2">
    <citation type="submission" date="2022-05" db="EMBL/GenBank/DDBJ databases">
        <authorList>
            <person name="Kunte H.-J."/>
        </authorList>
    </citation>
    <scope>NUCLEOTIDE SEQUENCE</scope>
    <source>
        <strain evidence="1">G5</strain>
    </source>
</reference>